<proteinExistence type="predicted"/>
<keyword evidence="2" id="KW-0732">Signal</keyword>
<evidence type="ECO:0000313" key="3">
    <source>
        <dbReference type="EMBL" id="CCC49615.1"/>
    </source>
</evidence>
<gene>
    <name evidence="3" type="ORF">TVY486_0802240</name>
</gene>
<feature type="chain" id="PRO_5003410221" evidence="2">
    <location>
        <begin position="31"/>
        <end position="137"/>
    </location>
</feature>
<feature type="transmembrane region" description="Helical" evidence="1">
    <location>
        <begin position="84"/>
        <end position="106"/>
    </location>
</feature>
<keyword evidence="1" id="KW-1133">Transmembrane helix</keyword>
<evidence type="ECO:0000256" key="1">
    <source>
        <dbReference type="SAM" id="Phobius"/>
    </source>
</evidence>
<sequence length="137" mass="16079">MVFNLSKRCPFIFIAPLFVFCLLVSYPSQANPFASSHSNLNPCFSTSLPLFPHRHPSPGMYFCRYRNNCTCIYRHTTRTATLCFVLFCRFLLLCTLKFSFLFLILYRLPFNHTQTGSWSEEEKPPEVVRVSYRRGTR</sequence>
<evidence type="ECO:0000256" key="2">
    <source>
        <dbReference type="SAM" id="SignalP"/>
    </source>
</evidence>
<dbReference type="EMBL" id="HE573024">
    <property type="protein sequence ID" value="CCC49615.1"/>
    <property type="molecule type" value="Genomic_DNA"/>
</dbReference>
<dbReference type="AlphaFoldDB" id="G0U0L6"/>
<keyword evidence="1" id="KW-0812">Transmembrane</keyword>
<organism evidence="3">
    <name type="scientific">Trypanosoma vivax (strain Y486)</name>
    <dbReference type="NCBI Taxonomy" id="1055687"/>
    <lineage>
        <taxon>Eukaryota</taxon>
        <taxon>Discoba</taxon>
        <taxon>Euglenozoa</taxon>
        <taxon>Kinetoplastea</taxon>
        <taxon>Metakinetoplastina</taxon>
        <taxon>Trypanosomatida</taxon>
        <taxon>Trypanosomatidae</taxon>
        <taxon>Trypanosoma</taxon>
        <taxon>Duttonella</taxon>
    </lineage>
</organism>
<keyword evidence="1" id="KW-0472">Membrane</keyword>
<name>G0U0L6_TRYVY</name>
<reference evidence="3" key="1">
    <citation type="journal article" date="2012" name="Proc. Natl. Acad. Sci. U.S.A.">
        <title>Antigenic diversity is generated by distinct evolutionary mechanisms in African trypanosome species.</title>
        <authorList>
            <person name="Jackson A.P."/>
            <person name="Berry A."/>
            <person name="Aslett M."/>
            <person name="Allison H.C."/>
            <person name="Burton P."/>
            <person name="Vavrova-Anderson J."/>
            <person name="Brown R."/>
            <person name="Browne H."/>
            <person name="Corton N."/>
            <person name="Hauser H."/>
            <person name="Gamble J."/>
            <person name="Gilderthorp R."/>
            <person name="Marcello L."/>
            <person name="McQuillan J."/>
            <person name="Otto T.D."/>
            <person name="Quail M.A."/>
            <person name="Sanders M.J."/>
            <person name="van Tonder A."/>
            <person name="Ginger M.L."/>
            <person name="Field M.C."/>
            <person name="Barry J.D."/>
            <person name="Hertz-Fowler C."/>
            <person name="Berriman M."/>
        </authorList>
    </citation>
    <scope>NUCLEOTIDE SEQUENCE</scope>
    <source>
        <strain evidence="3">Y486</strain>
    </source>
</reference>
<dbReference type="VEuPathDB" id="TriTrypDB:TvY486_0802240"/>
<accession>G0U0L6</accession>
<feature type="signal peptide" evidence="2">
    <location>
        <begin position="1"/>
        <end position="30"/>
    </location>
</feature>
<protein>
    <submittedName>
        <fullName evidence="3">Uncharacterized protein</fullName>
    </submittedName>
</protein>